<comment type="caution">
    <text evidence="3">The sequence shown here is derived from an EMBL/GenBank/DDBJ whole genome shotgun (WGS) entry which is preliminary data.</text>
</comment>
<sequence>MALKNHYFFAVKLPGEVKSFLNEWVEINKEAFPFKKWVHPEDYHITLAFLGFVEESMLKNSIEKIKEVLAGENSFTLTLNEIGTFGAAKSPRIFWTDVQKSEVLMELQKKVYESCVKMGFELDKKPFRPHITLARKWKSEQPFHQDNLTLIRTNEGKLFSFTVSEIALYESHVESSPKYKEIAIFPLMPKE</sequence>
<name>A0A431UQN6_9BACI</name>
<organism evidence="3 4">
    <name type="scientific">Lysinibacillus telephonicus</name>
    <dbReference type="NCBI Taxonomy" id="1714840"/>
    <lineage>
        <taxon>Bacteria</taxon>
        <taxon>Bacillati</taxon>
        <taxon>Bacillota</taxon>
        <taxon>Bacilli</taxon>
        <taxon>Bacillales</taxon>
        <taxon>Bacillaceae</taxon>
        <taxon>Lysinibacillus</taxon>
    </lineage>
</organism>
<comment type="similarity">
    <text evidence="2">Belongs to the 2H phosphoesterase superfamily. ThpR family.</text>
</comment>
<dbReference type="GO" id="GO:0004113">
    <property type="term" value="F:2',3'-cyclic-nucleotide 3'-phosphodiesterase activity"/>
    <property type="evidence" value="ECO:0007669"/>
    <property type="project" value="InterPro"/>
</dbReference>
<evidence type="ECO:0000313" key="3">
    <source>
        <dbReference type="EMBL" id="RTQ92483.1"/>
    </source>
</evidence>
<dbReference type="PANTHER" id="PTHR35561">
    <property type="entry name" value="RNA 2',3'-CYCLIC PHOSPHODIESTERASE"/>
    <property type="match status" value="1"/>
</dbReference>
<dbReference type="Proteomes" id="UP000276349">
    <property type="component" value="Unassembled WGS sequence"/>
</dbReference>
<keyword evidence="1 2" id="KW-0378">Hydrolase</keyword>
<gene>
    <name evidence="3" type="primary">thpR</name>
    <name evidence="3" type="ORF">EKG35_11785</name>
</gene>
<dbReference type="EMBL" id="RXNR01000031">
    <property type="protein sequence ID" value="RTQ92483.1"/>
    <property type="molecule type" value="Genomic_DNA"/>
</dbReference>
<accession>A0A431UQN6</accession>
<feature type="active site" description="Proton acceptor" evidence="2">
    <location>
        <position position="130"/>
    </location>
</feature>
<keyword evidence="4" id="KW-1185">Reference proteome</keyword>
<feature type="active site" description="Proton donor" evidence="2">
    <location>
        <position position="44"/>
    </location>
</feature>
<dbReference type="PANTHER" id="PTHR35561:SF1">
    <property type="entry name" value="RNA 2',3'-CYCLIC PHOSPHODIESTERASE"/>
    <property type="match status" value="1"/>
</dbReference>
<dbReference type="InterPro" id="IPR009097">
    <property type="entry name" value="Cyclic_Pdiesterase"/>
</dbReference>
<dbReference type="EC" id="3.1.4.58" evidence="2"/>
<dbReference type="GO" id="GO:0008664">
    <property type="term" value="F:RNA 2',3'-cyclic 3'-phosphodiesterase activity"/>
    <property type="evidence" value="ECO:0007669"/>
    <property type="project" value="UniProtKB-EC"/>
</dbReference>
<dbReference type="NCBIfam" id="TIGR02258">
    <property type="entry name" value="2_5_ligase"/>
    <property type="match status" value="1"/>
</dbReference>
<feature type="short sequence motif" description="HXTX 1" evidence="2">
    <location>
        <begin position="44"/>
        <end position="47"/>
    </location>
</feature>
<protein>
    <recommendedName>
        <fullName evidence="2">RNA 2',3'-cyclic phosphodiesterase</fullName>
        <shortName evidence="2">RNA 2',3'-CPDase</shortName>
        <ecNumber evidence="2">3.1.4.58</ecNumber>
    </recommendedName>
</protein>
<dbReference type="AlphaFoldDB" id="A0A431UQN6"/>
<dbReference type="InterPro" id="IPR004175">
    <property type="entry name" value="RNA_CPDase"/>
</dbReference>
<evidence type="ECO:0000256" key="2">
    <source>
        <dbReference type="HAMAP-Rule" id="MF_01940"/>
    </source>
</evidence>
<dbReference type="Gene3D" id="3.90.1140.10">
    <property type="entry name" value="Cyclic phosphodiesterase"/>
    <property type="match status" value="1"/>
</dbReference>
<dbReference type="SUPFAM" id="SSF55144">
    <property type="entry name" value="LigT-like"/>
    <property type="match status" value="1"/>
</dbReference>
<evidence type="ECO:0000313" key="4">
    <source>
        <dbReference type="Proteomes" id="UP000276349"/>
    </source>
</evidence>
<proteinExistence type="inferred from homology"/>
<dbReference type="OrthoDB" id="9789350at2"/>
<dbReference type="RefSeq" id="WP_126294664.1">
    <property type="nucleotide sequence ID" value="NZ_CP155468.1"/>
</dbReference>
<comment type="function">
    <text evidence="2">Hydrolyzes RNA 2',3'-cyclic phosphodiester to an RNA 2'-phosphomonoester.</text>
</comment>
<evidence type="ECO:0000256" key="1">
    <source>
        <dbReference type="ARBA" id="ARBA00022801"/>
    </source>
</evidence>
<comment type="catalytic activity">
    <reaction evidence="2">
        <text>a 3'-end 2',3'-cyclophospho-ribonucleotide-RNA + H2O = a 3'-end 2'-phospho-ribonucleotide-RNA + H(+)</text>
        <dbReference type="Rhea" id="RHEA:11828"/>
        <dbReference type="Rhea" id="RHEA-COMP:10464"/>
        <dbReference type="Rhea" id="RHEA-COMP:17353"/>
        <dbReference type="ChEBI" id="CHEBI:15377"/>
        <dbReference type="ChEBI" id="CHEBI:15378"/>
        <dbReference type="ChEBI" id="CHEBI:83064"/>
        <dbReference type="ChEBI" id="CHEBI:173113"/>
        <dbReference type="EC" id="3.1.4.58"/>
    </reaction>
</comment>
<dbReference type="HAMAP" id="MF_01940">
    <property type="entry name" value="RNA_CPDase"/>
    <property type="match status" value="1"/>
</dbReference>
<reference evidence="3 4" key="1">
    <citation type="submission" date="2018-12" db="EMBL/GenBank/DDBJ databases">
        <authorList>
            <person name="Yu L."/>
        </authorList>
    </citation>
    <scope>NUCLEOTIDE SEQUENCE [LARGE SCALE GENOMIC DNA]</scope>
    <source>
        <strain evidence="3 4">S5H2222</strain>
    </source>
</reference>
<feature type="short sequence motif" description="HXTX 2" evidence="2">
    <location>
        <begin position="130"/>
        <end position="133"/>
    </location>
</feature>
<dbReference type="Pfam" id="PF13563">
    <property type="entry name" value="2_5_RNA_ligase2"/>
    <property type="match status" value="1"/>
</dbReference>